<accession>A0ABM7X8D9</accession>
<dbReference type="InterPro" id="IPR037147">
    <property type="entry name" value="Ribosomal_bL28_sf"/>
</dbReference>
<dbReference type="InterPro" id="IPR026569">
    <property type="entry name" value="Ribosomal_bL28"/>
</dbReference>
<evidence type="ECO:0000256" key="1">
    <source>
        <dbReference type="ARBA" id="ARBA00008760"/>
    </source>
</evidence>
<evidence type="ECO:0000256" key="5">
    <source>
        <dbReference type="HAMAP-Rule" id="MF_00373"/>
    </source>
</evidence>
<dbReference type="PANTHER" id="PTHR39080">
    <property type="entry name" value="50S RIBOSOMAL PROTEIN L28"/>
    <property type="match status" value="1"/>
</dbReference>
<proteinExistence type="inferred from homology"/>
<keyword evidence="3 5" id="KW-0687">Ribonucleoprotein</keyword>
<reference evidence="7" key="1">
    <citation type="journal article" date="2022" name="Int. J. Syst. Evol. Microbiol.">
        <title>Anaeromyxobacter oryzae sp. nov., Anaeromyxobacter diazotrophicus sp. nov. and Anaeromyxobacter paludicola sp. nov., isolated from paddy soils.</title>
        <authorList>
            <person name="Itoh H."/>
            <person name="Xu Z."/>
            <person name="Mise K."/>
            <person name="Masuda Y."/>
            <person name="Ushijima N."/>
            <person name="Hayakawa C."/>
            <person name="Shiratori Y."/>
            <person name="Senoo K."/>
        </authorList>
    </citation>
    <scope>NUCLEOTIDE SEQUENCE [LARGE SCALE GENOMIC DNA]</scope>
    <source>
        <strain evidence="7">Red630</strain>
    </source>
</reference>
<evidence type="ECO:0000256" key="4">
    <source>
        <dbReference type="ARBA" id="ARBA00035174"/>
    </source>
</evidence>
<dbReference type="EMBL" id="AP025592">
    <property type="protein sequence ID" value="BDG08105.1"/>
    <property type="molecule type" value="Genomic_DNA"/>
</dbReference>
<dbReference type="PANTHER" id="PTHR39080:SF1">
    <property type="entry name" value="LARGE RIBOSOMAL SUBUNIT PROTEIN BL28A"/>
    <property type="match status" value="1"/>
</dbReference>
<keyword evidence="2 5" id="KW-0689">Ribosomal protein</keyword>
<evidence type="ECO:0000313" key="6">
    <source>
        <dbReference type="EMBL" id="BDG08105.1"/>
    </source>
</evidence>
<dbReference type="SUPFAM" id="SSF143800">
    <property type="entry name" value="L28p-like"/>
    <property type="match status" value="1"/>
</dbReference>
<name>A0ABM7X8D9_9BACT</name>
<dbReference type="RefSeq" id="WP_248345284.1">
    <property type="nucleotide sequence ID" value="NZ_AP025592.1"/>
</dbReference>
<dbReference type="Gene3D" id="2.30.170.40">
    <property type="entry name" value="Ribosomal protein L28/L24"/>
    <property type="match status" value="1"/>
</dbReference>
<evidence type="ECO:0000256" key="2">
    <source>
        <dbReference type="ARBA" id="ARBA00022980"/>
    </source>
</evidence>
<protein>
    <recommendedName>
        <fullName evidence="4 5">Large ribosomal subunit protein bL28</fullName>
    </recommendedName>
</protein>
<dbReference type="InterPro" id="IPR001383">
    <property type="entry name" value="Ribosomal_bL28_bact-type"/>
</dbReference>
<dbReference type="NCBIfam" id="TIGR00009">
    <property type="entry name" value="L28"/>
    <property type="match status" value="1"/>
</dbReference>
<dbReference type="GO" id="GO:0005840">
    <property type="term" value="C:ribosome"/>
    <property type="evidence" value="ECO:0007669"/>
    <property type="project" value="UniProtKB-KW"/>
</dbReference>
<keyword evidence="7" id="KW-1185">Reference proteome</keyword>
<dbReference type="Proteomes" id="UP001162734">
    <property type="component" value="Chromosome"/>
</dbReference>
<sequence>MARRCEICGKGPLVGNNVSHANNKTKTRSLPNLRSVRAVKDGTVSHIRVCTRCLKAGRVVKAGRGRTQSVAGA</sequence>
<comment type="similarity">
    <text evidence="1 5">Belongs to the bacterial ribosomal protein bL28 family.</text>
</comment>
<evidence type="ECO:0000256" key="3">
    <source>
        <dbReference type="ARBA" id="ARBA00023274"/>
    </source>
</evidence>
<dbReference type="HAMAP" id="MF_00373">
    <property type="entry name" value="Ribosomal_bL28"/>
    <property type="match status" value="1"/>
</dbReference>
<evidence type="ECO:0000313" key="7">
    <source>
        <dbReference type="Proteomes" id="UP001162734"/>
    </source>
</evidence>
<dbReference type="InterPro" id="IPR050096">
    <property type="entry name" value="Bacterial_rp_bL28"/>
</dbReference>
<dbReference type="Pfam" id="PF00830">
    <property type="entry name" value="Ribosomal_L28"/>
    <property type="match status" value="1"/>
</dbReference>
<dbReference type="InterPro" id="IPR034704">
    <property type="entry name" value="Ribosomal_bL28/bL31-like_sf"/>
</dbReference>
<gene>
    <name evidence="5 6" type="primary">rpmB</name>
    <name evidence="6" type="ORF">AMPC_12180</name>
</gene>
<organism evidence="6 7">
    <name type="scientific">Anaeromyxobacter paludicola</name>
    <dbReference type="NCBI Taxonomy" id="2918171"/>
    <lineage>
        <taxon>Bacteria</taxon>
        <taxon>Pseudomonadati</taxon>
        <taxon>Myxococcota</taxon>
        <taxon>Myxococcia</taxon>
        <taxon>Myxococcales</taxon>
        <taxon>Cystobacterineae</taxon>
        <taxon>Anaeromyxobacteraceae</taxon>
        <taxon>Anaeromyxobacter</taxon>
    </lineage>
</organism>